<dbReference type="EMBL" id="JFBM01000069">
    <property type="protein sequence ID" value="KFU75427.1"/>
    <property type="molecule type" value="Genomic_DNA"/>
</dbReference>
<sequence length="209" mass="22435">MYTARATPDEALELRSLESEITDIRRYILSHPSSSNSEELWMQLIWSDLLLERWSAIGRSNGKCVSAGRGSRYVDAGLGRSVRVLPNAVEPITLAGLGACLQAAPGLVVVPNSGKLRPRVDVCVHATDQVDADFMQLLQVSARRFDAPAVLVTNRIERTDLDVLASCRVAAVLPRVAASSGRLGDTVRAVGAARCVPGPDLLAGLRQHA</sequence>
<proteinExistence type="predicted"/>
<evidence type="ECO:0000313" key="1">
    <source>
        <dbReference type="EMBL" id="KFU75427.1"/>
    </source>
</evidence>
<name>A0A2P2FFC3_AMYLU</name>
<dbReference type="RefSeq" id="WP_091599046.1">
    <property type="nucleotide sequence ID" value="NZ_JFBM01000069.1"/>
</dbReference>
<evidence type="ECO:0000313" key="2">
    <source>
        <dbReference type="Proteomes" id="UP000256220"/>
    </source>
</evidence>
<dbReference type="AlphaFoldDB" id="A0A2P2FFC3"/>
<dbReference type="Proteomes" id="UP000256220">
    <property type="component" value="Unassembled WGS sequence"/>
</dbReference>
<gene>
    <name evidence="1" type="ORF">BB31_41585</name>
</gene>
<reference evidence="1 2" key="1">
    <citation type="journal article" date="2014" name="Genome Announc.">
        <title>Draft Genome Sequence of Amycolatopsis lurida NRRL 2430, Producer of the Glycopeptide Family Antibiotic Ristocetin.</title>
        <authorList>
            <person name="Kwun M.J."/>
            <person name="Hong H.J."/>
        </authorList>
    </citation>
    <scope>NUCLEOTIDE SEQUENCE [LARGE SCALE GENOMIC DNA]</scope>
    <source>
        <strain evidence="1 2">NRRL 2430</strain>
    </source>
</reference>
<protein>
    <submittedName>
        <fullName evidence="1">Uncharacterized protein</fullName>
    </submittedName>
</protein>
<accession>A0A2P2FFC3</accession>
<organism evidence="1 2">
    <name type="scientific">Amycolatopsis lurida NRRL 2430</name>
    <dbReference type="NCBI Taxonomy" id="1460371"/>
    <lineage>
        <taxon>Bacteria</taxon>
        <taxon>Bacillati</taxon>
        <taxon>Actinomycetota</taxon>
        <taxon>Actinomycetes</taxon>
        <taxon>Pseudonocardiales</taxon>
        <taxon>Pseudonocardiaceae</taxon>
        <taxon>Amycolatopsis</taxon>
    </lineage>
</organism>
<keyword evidence="2" id="KW-1185">Reference proteome</keyword>
<comment type="caution">
    <text evidence="1">The sequence shown here is derived from an EMBL/GenBank/DDBJ whole genome shotgun (WGS) entry which is preliminary data.</text>
</comment>